<name>A0A485L771_9STRA</name>
<reference evidence="2 3" key="1">
    <citation type="submission" date="2019-03" db="EMBL/GenBank/DDBJ databases">
        <authorList>
            <person name="Gaulin E."/>
            <person name="Dumas B."/>
        </authorList>
    </citation>
    <scope>NUCLEOTIDE SEQUENCE [LARGE SCALE GENOMIC DNA]</scope>
    <source>
        <strain evidence="2">CBS 568.67</strain>
    </source>
</reference>
<dbReference type="Proteomes" id="UP000332933">
    <property type="component" value="Unassembled WGS sequence"/>
</dbReference>
<dbReference type="EMBL" id="VJMH01006051">
    <property type="protein sequence ID" value="KAF0691618.1"/>
    <property type="molecule type" value="Genomic_DNA"/>
</dbReference>
<evidence type="ECO:0000313" key="1">
    <source>
        <dbReference type="EMBL" id="KAF0691618.1"/>
    </source>
</evidence>
<dbReference type="PANTHER" id="PTHR47150:SF5">
    <property type="entry name" value="OS07G0546750 PROTEIN"/>
    <property type="match status" value="1"/>
</dbReference>
<dbReference type="OrthoDB" id="118382at2759"/>
<sequence>MFCGYRGGSRPGKQANVDRRRGLFGSQLCQDYWGPTPVYSADMFRRNFHMPIGLFDELVVSVTAHDDYFAQKSYAAGSIGFTPLQKIAKAVRILISGVSSQELDDKYRISKSTAMESLKRFCSAMRSSMVNQLCATPTSMI</sequence>
<proteinExistence type="predicted"/>
<dbReference type="EMBL" id="CAADRA010006072">
    <property type="protein sequence ID" value="VFT93945.1"/>
    <property type="molecule type" value="Genomic_DNA"/>
</dbReference>
<accession>A0A485L771</accession>
<keyword evidence="3" id="KW-1185">Reference proteome</keyword>
<dbReference type="AlphaFoldDB" id="A0A485L771"/>
<organism evidence="2 3">
    <name type="scientific">Aphanomyces stellatus</name>
    <dbReference type="NCBI Taxonomy" id="120398"/>
    <lineage>
        <taxon>Eukaryota</taxon>
        <taxon>Sar</taxon>
        <taxon>Stramenopiles</taxon>
        <taxon>Oomycota</taxon>
        <taxon>Saprolegniomycetes</taxon>
        <taxon>Saprolegniales</taxon>
        <taxon>Verrucalvaceae</taxon>
        <taxon>Aphanomyces</taxon>
    </lineage>
</organism>
<reference evidence="1" key="2">
    <citation type="submission" date="2019-06" db="EMBL/GenBank/DDBJ databases">
        <title>Genomics analysis of Aphanomyces spp. identifies a new class of oomycete effector associated with host adaptation.</title>
        <authorList>
            <person name="Gaulin E."/>
        </authorList>
    </citation>
    <scope>NUCLEOTIDE SEQUENCE</scope>
    <source>
        <strain evidence="1">CBS 578.67</strain>
    </source>
</reference>
<dbReference type="PANTHER" id="PTHR47150">
    <property type="entry name" value="OS12G0169200 PROTEIN"/>
    <property type="match status" value="1"/>
</dbReference>
<evidence type="ECO:0000313" key="3">
    <source>
        <dbReference type="Proteomes" id="UP000332933"/>
    </source>
</evidence>
<gene>
    <name evidence="2" type="primary">Aste57867_17188</name>
    <name evidence="1" type="ORF">As57867_017129</name>
    <name evidence="2" type="ORF">ASTE57867_17188</name>
</gene>
<protein>
    <submittedName>
        <fullName evidence="2">Aste57867_17188 protein</fullName>
    </submittedName>
</protein>
<evidence type="ECO:0000313" key="2">
    <source>
        <dbReference type="EMBL" id="VFT93945.1"/>
    </source>
</evidence>